<keyword evidence="6" id="KW-1185">Reference proteome</keyword>
<keyword evidence="3" id="KW-0274">FAD</keyword>
<dbReference type="AlphaFoldDB" id="A0A1I6S4Q7"/>
<dbReference type="InterPro" id="IPR016167">
    <property type="entry name" value="FAD-bd_PCMH_sub1"/>
</dbReference>
<dbReference type="GO" id="GO:0022904">
    <property type="term" value="P:respiratory electron transport chain"/>
    <property type="evidence" value="ECO:0007669"/>
    <property type="project" value="TreeGrafter"/>
</dbReference>
<dbReference type="Gene3D" id="3.30.465.10">
    <property type="match status" value="1"/>
</dbReference>
<dbReference type="Pfam" id="PF02913">
    <property type="entry name" value="FAD-oxidase_C"/>
    <property type="match status" value="1"/>
</dbReference>
<evidence type="ECO:0000313" key="6">
    <source>
        <dbReference type="Proteomes" id="UP000198788"/>
    </source>
</evidence>
<dbReference type="GO" id="GO:0071949">
    <property type="term" value="F:FAD binding"/>
    <property type="evidence" value="ECO:0007669"/>
    <property type="project" value="InterPro"/>
</dbReference>
<dbReference type="InterPro" id="IPR006094">
    <property type="entry name" value="Oxid_FAD_bind_N"/>
</dbReference>
<dbReference type="RefSeq" id="WP_092310248.1">
    <property type="nucleotide sequence ID" value="NZ_FOZV01000004.1"/>
</dbReference>
<dbReference type="InterPro" id="IPR016171">
    <property type="entry name" value="Vanillyl_alc_oxidase_C-sub2"/>
</dbReference>
<sequence>MIPPSAAALAALKHALGPGGWTEDAAEIGPSLTEWRGRWSGATPLMLLPRSTDEVARAVRACADHRIPIVTQGGGTGLVGGQIPFGEVLLSTRRLRAIRVVSPLDDALTVEAGVTLLEAQQAAAAIDRRFPLGLASEGTATIGGAVSSNAGGTGVVRYGMMRDLVLGLEAVLPNGEVFHGLKRLRKDNTGYDLKQLLIGAEGTLGVVTAATLKLHPALRSRATAVVGIDTPEAAVELLARAKAETGGGVEAFELMKRIGLELVLKHIPDTREPLDSTPPWCVLVELGAGQPGAAEAALEALLADAFERGLITDAAIAQNEAQRAAFWKVREEQSAGQKPEGPGWKHDVSVPVSRIAHFLEEATAAVLRFEPGARVSAFGHVGDGNIHYDVMRPPHADPAAFMARQPEGSRIVHDIVARYDGSISAEHGLGRLKTDEARRYKSPAEVAAVQAIRAALDPNRIMNPAVLF</sequence>
<dbReference type="InterPro" id="IPR036318">
    <property type="entry name" value="FAD-bd_PCMH-like_sf"/>
</dbReference>
<dbReference type="Gene3D" id="3.30.70.2740">
    <property type="match status" value="1"/>
</dbReference>
<reference evidence="6" key="1">
    <citation type="submission" date="2016-10" db="EMBL/GenBank/DDBJ databases">
        <authorList>
            <person name="Varghese N."/>
            <person name="Submissions S."/>
        </authorList>
    </citation>
    <scope>NUCLEOTIDE SEQUENCE [LARGE SCALE GENOMIC DNA]</scope>
    <source>
        <strain evidence="6">CGMCC 1.10683</strain>
    </source>
</reference>
<dbReference type="PANTHER" id="PTHR43716">
    <property type="entry name" value="D-2-HYDROXYGLUTARATE DEHYDROGENASE, MITOCHONDRIAL"/>
    <property type="match status" value="1"/>
</dbReference>
<accession>A0A1I6S4Q7</accession>
<dbReference type="Gene3D" id="3.30.43.10">
    <property type="entry name" value="Uridine Diphospho-n-acetylenolpyruvylglucosamine Reductase, domain 2"/>
    <property type="match status" value="1"/>
</dbReference>
<keyword evidence="2" id="KW-0285">Flavoprotein</keyword>
<dbReference type="SUPFAM" id="SSF56176">
    <property type="entry name" value="FAD-binding/transporter-associated domain-like"/>
    <property type="match status" value="1"/>
</dbReference>
<name>A0A1I6S4Q7_9CAUL</name>
<dbReference type="GO" id="GO:0003824">
    <property type="term" value="F:catalytic activity"/>
    <property type="evidence" value="ECO:0007669"/>
    <property type="project" value="InterPro"/>
</dbReference>
<protein>
    <submittedName>
        <fullName evidence="5">FAD/FMN-containing dehydrogenase</fullName>
    </submittedName>
</protein>
<dbReference type="OrthoDB" id="9809290at2"/>
<feature type="domain" description="FAD-binding PCMH-type" evidence="4">
    <location>
        <begin position="39"/>
        <end position="217"/>
    </location>
</feature>
<dbReference type="InterPro" id="IPR016169">
    <property type="entry name" value="FAD-bd_PCMH_sub2"/>
</dbReference>
<dbReference type="InterPro" id="IPR016164">
    <property type="entry name" value="FAD-linked_Oxase-like_C"/>
</dbReference>
<dbReference type="Gene3D" id="3.30.70.2190">
    <property type="match status" value="1"/>
</dbReference>
<dbReference type="Pfam" id="PF01565">
    <property type="entry name" value="FAD_binding_4"/>
    <property type="match status" value="1"/>
</dbReference>
<dbReference type="Gene3D" id="1.10.45.10">
    <property type="entry name" value="Vanillyl-alcohol Oxidase, Chain A, domain 4"/>
    <property type="match status" value="1"/>
</dbReference>
<dbReference type="PANTHER" id="PTHR43716:SF2">
    <property type="entry name" value="BLL6224 PROTEIN"/>
    <property type="match status" value="1"/>
</dbReference>
<dbReference type="InterPro" id="IPR051264">
    <property type="entry name" value="FAD-oxidored/transferase_4"/>
</dbReference>
<dbReference type="EMBL" id="FOZV01000004">
    <property type="protein sequence ID" value="SFS71931.1"/>
    <property type="molecule type" value="Genomic_DNA"/>
</dbReference>
<dbReference type="PROSITE" id="PS51387">
    <property type="entry name" value="FAD_PCMH"/>
    <property type="match status" value="1"/>
</dbReference>
<dbReference type="SUPFAM" id="SSF55103">
    <property type="entry name" value="FAD-linked oxidases, C-terminal domain"/>
    <property type="match status" value="1"/>
</dbReference>
<dbReference type="InterPro" id="IPR016166">
    <property type="entry name" value="FAD-bd_PCMH"/>
</dbReference>
<proteinExistence type="inferred from homology"/>
<evidence type="ECO:0000313" key="5">
    <source>
        <dbReference type="EMBL" id="SFS71931.1"/>
    </source>
</evidence>
<evidence type="ECO:0000256" key="3">
    <source>
        <dbReference type="ARBA" id="ARBA00022827"/>
    </source>
</evidence>
<evidence type="ECO:0000256" key="2">
    <source>
        <dbReference type="ARBA" id="ARBA00022630"/>
    </source>
</evidence>
<organism evidence="5 6">
    <name type="scientific">Brevundimonas viscosa</name>
    <dbReference type="NCBI Taxonomy" id="871741"/>
    <lineage>
        <taxon>Bacteria</taxon>
        <taxon>Pseudomonadati</taxon>
        <taxon>Pseudomonadota</taxon>
        <taxon>Alphaproteobacteria</taxon>
        <taxon>Caulobacterales</taxon>
        <taxon>Caulobacteraceae</taxon>
        <taxon>Brevundimonas</taxon>
    </lineage>
</organism>
<gene>
    <name evidence="5" type="ORF">SAMN05192570_2171</name>
</gene>
<dbReference type="Proteomes" id="UP000198788">
    <property type="component" value="Unassembled WGS sequence"/>
</dbReference>
<dbReference type="InterPro" id="IPR004113">
    <property type="entry name" value="FAD-bd_oxidored_4_C"/>
</dbReference>
<evidence type="ECO:0000259" key="4">
    <source>
        <dbReference type="PROSITE" id="PS51387"/>
    </source>
</evidence>
<dbReference type="STRING" id="871741.SAMN05192570_2171"/>
<evidence type="ECO:0000256" key="1">
    <source>
        <dbReference type="ARBA" id="ARBA00008000"/>
    </source>
</evidence>
<comment type="similarity">
    <text evidence="1">Belongs to the FAD-binding oxidoreductase/transferase type 4 family.</text>
</comment>